<keyword evidence="9 11" id="KW-0520">NAD</keyword>
<evidence type="ECO:0000256" key="4">
    <source>
        <dbReference type="ARBA" id="ARBA00022642"/>
    </source>
</evidence>
<dbReference type="RefSeq" id="WP_147223676.1">
    <property type="nucleotide sequence ID" value="NZ_CAJGYY010000001.1"/>
</dbReference>
<evidence type="ECO:0000256" key="8">
    <source>
        <dbReference type="ARBA" id="ARBA00022840"/>
    </source>
</evidence>
<dbReference type="GO" id="GO:0004515">
    <property type="term" value="F:nicotinate-nucleotide adenylyltransferase activity"/>
    <property type="evidence" value="ECO:0007669"/>
    <property type="project" value="UniProtKB-UniRule"/>
</dbReference>
<evidence type="ECO:0000256" key="9">
    <source>
        <dbReference type="ARBA" id="ARBA00023027"/>
    </source>
</evidence>
<comment type="caution">
    <text evidence="13">The sequence shown here is derived from an EMBL/GenBank/DDBJ whole genome shotgun (WGS) entry which is preliminary data.</text>
</comment>
<evidence type="ECO:0000256" key="1">
    <source>
        <dbReference type="ARBA" id="ARBA00002324"/>
    </source>
</evidence>
<evidence type="ECO:0000256" key="6">
    <source>
        <dbReference type="ARBA" id="ARBA00022695"/>
    </source>
</evidence>
<dbReference type="NCBIfam" id="TIGR00482">
    <property type="entry name" value="nicotinate (nicotinamide) nucleotide adenylyltransferase"/>
    <property type="match status" value="1"/>
</dbReference>
<accession>A0A5C7A886</accession>
<evidence type="ECO:0000256" key="5">
    <source>
        <dbReference type="ARBA" id="ARBA00022679"/>
    </source>
</evidence>
<dbReference type="OrthoDB" id="5295945at2"/>
<dbReference type="GO" id="GO:0005524">
    <property type="term" value="F:ATP binding"/>
    <property type="evidence" value="ECO:0007669"/>
    <property type="project" value="UniProtKB-KW"/>
</dbReference>
<name>A0A5C7A886_9GAMM</name>
<dbReference type="GO" id="GO:0009435">
    <property type="term" value="P:NAD+ biosynthetic process"/>
    <property type="evidence" value="ECO:0007669"/>
    <property type="project" value="UniProtKB-UniRule"/>
</dbReference>
<evidence type="ECO:0000259" key="12">
    <source>
        <dbReference type="Pfam" id="PF01467"/>
    </source>
</evidence>
<keyword evidence="4 11" id="KW-0662">Pyridine nucleotide biosynthesis</keyword>
<dbReference type="HAMAP" id="MF_00244">
    <property type="entry name" value="NaMN_adenylyltr"/>
    <property type="match status" value="1"/>
</dbReference>
<dbReference type="Pfam" id="PF01467">
    <property type="entry name" value="CTP_transf_like"/>
    <property type="match status" value="1"/>
</dbReference>
<dbReference type="AlphaFoldDB" id="A0A5C7A886"/>
<comment type="similarity">
    <text evidence="3 11">Belongs to the NadD family.</text>
</comment>
<reference evidence="13 14" key="1">
    <citation type="submission" date="2019-08" db="EMBL/GenBank/DDBJ databases">
        <title>Genome sequence of Psychrobacter frigidicola ACAM304 (type strain).</title>
        <authorList>
            <person name="Bowman J.P."/>
        </authorList>
    </citation>
    <scope>NUCLEOTIDE SEQUENCE [LARGE SCALE GENOMIC DNA]</scope>
    <source>
        <strain evidence="13 14">ACAM 304</strain>
    </source>
</reference>
<keyword evidence="5 11" id="KW-0808">Transferase</keyword>
<keyword evidence="6 11" id="KW-0548">Nucleotidyltransferase</keyword>
<evidence type="ECO:0000256" key="10">
    <source>
        <dbReference type="ARBA" id="ARBA00048721"/>
    </source>
</evidence>
<dbReference type="Proteomes" id="UP000321903">
    <property type="component" value="Unassembled WGS sequence"/>
</dbReference>
<sequence>MSTAPAIRAYLGGSFNPVHNSHIQMAMHVFDCLTPIAAEQQRVLQVSLLPNARSPFKEQSLDPAHRLAMLTLAIQDTPLQVSELELWQSPPVYTIDSVRTLRKRYPNDSLIFIMGMDSARSLEQWKDGLQLTDYVHLWIFDRDNNVDYSLENNTNNITQHLSSQNIAHLYNEVPAALQGQITHTPTDLTQPLNELSETSQPLKNTAQGRIYIDPRPLTAVSSTQIRQQLQICNTTTDNQPSSVTKWLNPTVYRYIITHQLYSAV</sequence>
<evidence type="ECO:0000256" key="7">
    <source>
        <dbReference type="ARBA" id="ARBA00022741"/>
    </source>
</evidence>
<keyword evidence="14" id="KW-1185">Reference proteome</keyword>
<evidence type="ECO:0000256" key="11">
    <source>
        <dbReference type="HAMAP-Rule" id="MF_00244"/>
    </source>
</evidence>
<keyword evidence="7 11" id="KW-0547">Nucleotide-binding</keyword>
<dbReference type="CDD" id="cd02165">
    <property type="entry name" value="NMNAT"/>
    <property type="match status" value="1"/>
</dbReference>
<dbReference type="UniPathway" id="UPA00253">
    <property type="reaction ID" value="UER00332"/>
</dbReference>
<dbReference type="EC" id="2.7.7.18" evidence="11"/>
<dbReference type="InterPro" id="IPR014729">
    <property type="entry name" value="Rossmann-like_a/b/a_fold"/>
</dbReference>
<comment type="function">
    <text evidence="1 11">Catalyzes the reversible adenylation of nicotinate mononucleotide (NaMN) to nicotinic acid adenine dinucleotide (NaAD).</text>
</comment>
<dbReference type="Gene3D" id="3.40.50.620">
    <property type="entry name" value="HUPs"/>
    <property type="match status" value="1"/>
</dbReference>
<gene>
    <name evidence="11 13" type="primary">nadD</name>
    <name evidence="13" type="ORF">ES754_08090</name>
</gene>
<comment type="pathway">
    <text evidence="2 11">Cofactor biosynthesis; NAD(+) biosynthesis; deamido-NAD(+) from nicotinate D-ribonucleotide: step 1/1.</text>
</comment>
<protein>
    <recommendedName>
        <fullName evidence="11">Probable nicotinate-nucleotide adenylyltransferase</fullName>
        <ecNumber evidence="11">2.7.7.18</ecNumber>
    </recommendedName>
    <alternativeName>
        <fullName evidence="11">Deamido-NAD(+) diphosphorylase</fullName>
    </alternativeName>
    <alternativeName>
        <fullName evidence="11">Deamido-NAD(+) pyrophosphorylase</fullName>
    </alternativeName>
    <alternativeName>
        <fullName evidence="11">Nicotinate mononucleotide adenylyltransferase</fullName>
        <shortName evidence="11">NaMN adenylyltransferase</shortName>
    </alternativeName>
</protein>
<feature type="domain" description="Cytidyltransferase-like" evidence="12">
    <location>
        <begin position="10"/>
        <end position="227"/>
    </location>
</feature>
<evidence type="ECO:0000313" key="13">
    <source>
        <dbReference type="EMBL" id="TXD96970.1"/>
    </source>
</evidence>
<dbReference type="PANTHER" id="PTHR39321">
    <property type="entry name" value="NICOTINATE-NUCLEOTIDE ADENYLYLTRANSFERASE-RELATED"/>
    <property type="match status" value="1"/>
</dbReference>
<evidence type="ECO:0000256" key="2">
    <source>
        <dbReference type="ARBA" id="ARBA00005019"/>
    </source>
</evidence>
<evidence type="ECO:0000313" key="14">
    <source>
        <dbReference type="Proteomes" id="UP000321903"/>
    </source>
</evidence>
<dbReference type="InterPro" id="IPR004821">
    <property type="entry name" value="Cyt_trans-like"/>
</dbReference>
<comment type="catalytic activity">
    <reaction evidence="10 11">
        <text>nicotinate beta-D-ribonucleotide + ATP + H(+) = deamido-NAD(+) + diphosphate</text>
        <dbReference type="Rhea" id="RHEA:22860"/>
        <dbReference type="ChEBI" id="CHEBI:15378"/>
        <dbReference type="ChEBI" id="CHEBI:30616"/>
        <dbReference type="ChEBI" id="CHEBI:33019"/>
        <dbReference type="ChEBI" id="CHEBI:57502"/>
        <dbReference type="ChEBI" id="CHEBI:58437"/>
        <dbReference type="EC" id="2.7.7.18"/>
    </reaction>
</comment>
<proteinExistence type="inferred from homology"/>
<dbReference type="EMBL" id="VORZ01000002">
    <property type="protein sequence ID" value="TXD96970.1"/>
    <property type="molecule type" value="Genomic_DNA"/>
</dbReference>
<evidence type="ECO:0000256" key="3">
    <source>
        <dbReference type="ARBA" id="ARBA00009014"/>
    </source>
</evidence>
<dbReference type="SUPFAM" id="SSF52374">
    <property type="entry name" value="Nucleotidylyl transferase"/>
    <property type="match status" value="1"/>
</dbReference>
<dbReference type="InterPro" id="IPR005248">
    <property type="entry name" value="NadD/NMNAT"/>
</dbReference>
<organism evidence="13 14">
    <name type="scientific">Psychrobacter frigidicola</name>
    <dbReference type="NCBI Taxonomy" id="45611"/>
    <lineage>
        <taxon>Bacteria</taxon>
        <taxon>Pseudomonadati</taxon>
        <taxon>Pseudomonadota</taxon>
        <taxon>Gammaproteobacteria</taxon>
        <taxon>Moraxellales</taxon>
        <taxon>Moraxellaceae</taxon>
        <taxon>Psychrobacter</taxon>
    </lineage>
</organism>
<dbReference type="PANTHER" id="PTHR39321:SF3">
    <property type="entry name" value="PHOSPHOPANTETHEINE ADENYLYLTRANSFERASE"/>
    <property type="match status" value="1"/>
</dbReference>
<keyword evidence="8 11" id="KW-0067">ATP-binding</keyword>